<evidence type="ECO:0000256" key="5">
    <source>
        <dbReference type="ARBA" id="ARBA00023136"/>
    </source>
</evidence>
<protein>
    <recommendedName>
        <fullName evidence="10">Fluoride-specific ion channel</fullName>
    </recommendedName>
</protein>
<proteinExistence type="inferred from homology"/>
<evidence type="ECO:0000256" key="6">
    <source>
        <dbReference type="ARBA" id="ARBA00023303"/>
    </source>
</evidence>
<evidence type="ECO:0000256" key="3">
    <source>
        <dbReference type="ARBA" id="ARBA00022692"/>
    </source>
</evidence>
<comment type="caution">
    <text evidence="11">The sequence shown here is derived from an EMBL/GenBank/DDBJ whole genome shotgun (WGS) entry which is preliminary data.</text>
</comment>
<evidence type="ECO:0000313" key="12">
    <source>
        <dbReference type="Proteomes" id="UP001596122"/>
    </source>
</evidence>
<keyword evidence="3 10" id="KW-0812">Transmembrane</keyword>
<dbReference type="RefSeq" id="WP_340270816.1">
    <property type="nucleotide sequence ID" value="NZ_JBBEOG010000008.1"/>
</dbReference>
<keyword evidence="4 10" id="KW-1133">Transmembrane helix</keyword>
<evidence type="ECO:0000256" key="8">
    <source>
        <dbReference type="ARBA" id="ARBA00035585"/>
    </source>
</evidence>
<feature type="transmembrane region" description="Helical" evidence="10">
    <location>
        <begin position="44"/>
        <end position="63"/>
    </location>
</feature>
<dbReference type="EMBL" id="JBHSLD010000007">
    <property type="protein sequence ID" value="MFC5380952.1"/>
    <property type="molecule type" value="Genomic_DNA"/>
</dbReference>
<dbReference type="Pfam" id="PF02537">
    <property type="entry name" value="CRCB"/>
    <property type="match status" value="1"/>
</dbReference>
<keyword evidence="5 10" id="KW-0472">Membrane</keyword>
<evidence type="ECO:0000256" key="2">
    <source>
        <dbReference type="ARBA" id="ARBA00022475"/>
    </source>
</evidence>
<name>A0ABW0GM24_9MICO</name>
<evidence type="ECO:0000256" key="10">
    <source>
        <dbReference type="RuleBase" id="RU004340"/>
    </source>
</evidence>
<keyword evidence="2 10" id="KW-1003">Cell membrane</keyword>
<comment type="subcellular location">
    <subcellularLocation>
        <location evidence="1">Cell membrane</location>
        <topology evidence="1">Multi-pass membrane protein</topology>
    </subcellularLocation>
</comment>
<evidence type="ECO:0000256" key="7">
    <source>
        <dbReference type="ARBA" id="ARBA00035120"/>
    </source>
</evidence>
<evidence type="ECO:0000313" key="11">
    <source>
        <dbReference type="EMBL" id="MFC5380952.1"/>
    </source>
</evidence>
<comment type="catalytic activity">
    <reaction evidence="8">
        <text>fluoride(in) = fluoride(out)</text>
        <dbReference type="Rhea" id="RHEA:76159"/>
        <dbReference type="ChEBI" id="CHEBI:17051"/>
    </reaction>
    <physiologicalReaction direction="left-to-right" evidence="8">
        <dbReference type="Rhea" id="RHEA:76160"/>
    </physiologicalReaction>
</comment>
<evidence type="ECO:0000256" key="1">
    <source>
        <dbReference type="ARBA" id="ARBA00004651"/>
    </source>
</evidence>
<comment type="function">
    <text evidence="9">Fluoride-specific ion channel. Important for reducing fluoride concentration in the cell, thus reducing its toxicity.</text>
</comment>
<keyword evidence="6" id="KW-0406">Ion transport</keyword>
<evidence type="ECO:0000256" key="4">
    <source>
        <dbReference type="ARBA" id="ARBA00022989"/>
    </source>
</evidence>
<feature type="transmembrane region" description="Helical" evidence="10">
    <location>
        <begin position="75"/>
        <end position="97"/>
    </location>
</feature>
<keyword evidence="6" id="KW-0813">Transport</keyword>
<sequence length="143" mass="13347">MSGAVLVQVVLLALGAGAGAALRLLVVARAGASHHHLVRALGTAWVNVPASTVAGLALAWLVVGAGGAPFGATWSASALVAAAALGVCGGLSTWSSLALEVAGAVRAGDSALLRTQAAGVGLGVVGGVVGVGAGVLLAGLTGV</sequence>
<evidence type="ECO:0000256" key="9">
    <source>
        <dbReference type="ARBA" id="ARBA00049940"/>
    </source>
</evidence>
<reference evidence="12" key="1">
    <citation type="journal article" date="2019" name="Int. J. Syst. Evol. Microbiol.">
        <title>The Global Catalogue of Microorganisms (GCM) 10K type strain sequencing project: providing services to taxonomists for standard genome sequencing and annotation.</title>
        <authorList>
            <consortium name="The Broad Institute Genomics Platform"/>
            <consortium name="The Broad Institute Genome Sequencing Center for Infectious Disease"/>
            <person name="Wu L."/>
            <person name="Ma J."/>
        </authorList>
    </citation>
    <scope>NUCLEOTIDE SEQUENCE [LARGE SCALE GENOMIC DNA]</scope>
    <source>
        <strain evidence="12">CCUG 43114</strain>
    </source>
</reference>
<keyword evidence="6" id="KW-0407">Ion channel</keyword>
<dbReference type="InterPro" id="IPR003691">
    <property type="entry name" value="FluC"/>
</dbReference>
<gene>
    <name evidence="11" type="ORF">ACFPJ6_09125</name>
</gene>
<keyword evidence="12" id="KW-1185">Reference proteome</keyword>
<dbReference type="Proteomes" id="UP001596122">
    <property type="component" value="Unassembled WGS sequence"/>
</dbReference>
<comment type="similarity">
    <text evidence="7 10">Belongs to the fluoride channel Fluc/FEX (TC 1.A.43) family.</text>
</comment>
<feature type="transmembrane region" description="Helical" evidence="10">
    <location>
        <begin position="117"/>
        <end position="140"/>
    </location>
</feature>
<organism evidence="11 12">
    <name type="scientific">Aquipuribacter nitratireducens</name>
    <dbReference type="NCBI Taxonomy" id="650104"/>
    <lineage>
        <taxon>Bacteria</taxon>
        <taxon>Bacillati</taxon>
        <taxon>Actinomycetota</taxon>
        <taxon>Actinomycetes</taxon>
        <taxon>Micrococcales</taxon>
        <taxon>Intrasporangiaceae</taxon>
        <taxon>Aquipuribacter</taxon>
    </lineage>
</organism>
<accession>A0ABW0GM24</accession>